<reference evidence="1" key="1">
    <citation type="submission" date="2022-09" db="EMBL/GenBank/DDBJ databases">
        <title>Novel species in genus Arthrobacter.</title>
        <authorList>
            <person name="Liu Y."/>
        </authorList>
    </citation>
    <scope>NUCLEOTIDE SEQUENCE</scope>
    <source>
        <strain evidence="1">Zg-Y815</strain>
    </source>
</reference>
<keyword evidence="2" id="KW-1185">Reference proteome</keyword>
<organism evidence="1 2">
    <name type="scientific">Arthrobacter zhaoxinii</name>
    <dbReference type="NCBI Taxonomy" id="2964616"/>
    <lineage>
        <taxon>Bacteria</taxon>
        <taxon>Bacillati</taxon>
        <taxon>Actinomycetota</taxon>
        <taxon>Actinomycetes</taxon>
        <taxon>Micrococcales</taxon>
        <taxon>Micrococcaceae</taxon>
        <taxon>Arthrobacter</taxon>
    </lineage>
</organism>
<protein>
    <submittedName>
        <fullName evidence="1">Uncharacterized protein</fullName>
    </submittedName>
</protein>
<evidence type="ECO:0000313" key="1">
    <source>
        <dbReference type="EMBL" id="UWX95840.1"/>
    </source>
</evidence>
<sequence length="134" mass="15108">MNLDVLRERSNTGANDVMLKRQNTYQYLFFLRFGKMGFPDVPLVWQCVLRVADSQQTQQNRRASPLVDLSGGRLCKPLVFRHRMDVISALGKANAKPVEFCVPIADNLTRVFSLRVASRGDTAAGHKRPGVVKY</sequence>
<gene>
    <name evidence="1" type="ORF">N2K95_09020</name>
</gene>
<accession>A0ABY5YM22</accession>
<dbReference type="Proteomes" id="UP001059859">
    <property type="component" value="Chromosome"/>
</dbReference>
<name>A0ABY5YM22_9MICC</name>
<dbReference type="EMBL" id="CP104275">
    <property type="protein sequence ID" value="UWX95840.1"/>
    <property type="molecule type" value="Genomic_DNA"/>
</dbReference>
<dbReference type="RefSeq" id="WP_260651290.1">
    <property type="nucleotide sequence ID" value="NZ_CP104275.1"/>
</dbReference>
<evidence type="ECO:0000313" key="2">
    <source>
        <dbReference type="Proteomes" id="UP001059859"/>
    </source>
</evidence>
<proteinExistence type="predicted"/>